<evidence type="ECO:0000256" key="2">
    <source>
        <dbReference type="SAM" id="Phobius"/>
    </source>
</evidence>
<evidence type="ECO:0000313" key="4">
    <source>
        <dbReference type="Proteomes" id="UP001215151"/>
    </source>
</evidence>
<feature type="region of interest" description="Disordered" evidence="1">
    <location>
        <begin position="317"/>
        <end position="360"/>
    </location>
</feature>
<dbReference type="AlphaFoldDB" id="A0AAD7U379"/>
<feature type="region of interest" description="Disordered" evidence="1">
    <location>
        <begin position="273"/>
        <end position="296"/>
    </location>
</feature>
<dbReference type="PANTHER" id="PTHR38694:SF1">
    <property type="entry name" value="PEROXIN DOMAIN-CONTAINING PROTEIN"/>
    <property type="match status" value="1"/>
</dbReference>
<evidence type="ECO:0000256" key="1">
    <source>
        <dbReference type="SAM" id="MobiDB-lite"/>
    </source>
</evidence>
<keyword evidence="2" id="KW-1133">Transmembrane helix</keyword>
<dbReference type="Pfam" id="PF11696">
    <property type="entry name" value="DUF3292"/>
    <property type="match status" value="1"/>
</dbReference>
<dbReference type="EMBL" id="JAPEVG010000028">
    <property type="protein sequence ID" value="KAJ8495057.1"/>
    <property type="molecule type" value="Genomic_DNA"/>
</dbReference>
<feature type="compositionally biased region" description="Acidic residues" evidence="1">
    <location>
        <begin position="337"/>
        <end position="346"/>
    </location>
</feature>
<keyword evidence="4" id="KW-1185">Reference proteome</keyword>
<feature type="compositionally biased region" description="Polar residues" evidence="1">
    <location>
        <begin position="98"/>
        <end position="110"/>
    </location>
</feature>
<name>A0AAD7U379_9APHY</name>
<feature type="transmembrane region" description="Helical" evidence="2">
    <location>
        <begin position="440"/>
        <end position="469"/>
    </location>
</feature>
<feature type="compositionally biased region" description="Basic and acidic residues" evidence="1">
    <location>
        <begin position="324"/>
        <end position="336"/>
    </location>
</feature>
<feature type="region of interest" description="Disordered" evidence="1">
    <location>
        <begin position="1"/>
        <end position="115"/>
    </location>
</feature>
<sequence length="817" mass="87579">MSSEGDHITVRNQGSAAPGPTAVVHDPAPESRTTTEHTVPSPTTTAFTDSSDGSPSAAQDASHVNPPPPPPEAVMKPLPEAPSPPTPHSTDPAELVATGTTMPPTSSRVQSELDDPEVKDLGWRKDSIHIPTLIKGISNDDLFMFIRRFNKQVQHVRAIPAPPEGFLDLEISEDEEFSPDKLRANIERLYMTVIVGMAAFGKHIARLRSWNEPRRTAKFCAAYFAAWYFSLLPALFVGTILVLMFHPEFRMKLFPPAPLAAVSASTGNLQVPRAGTLGSGDSLSGAPEAHQGEAVEQEASHFVAALGAIGVGTVMGQGGSPKRKYGESRADVKGDAEGEMETETDQAEGASDDSIAGALPDPSEFALHAKNVKDTANSNGVQDPAADVAKKSVEGALWEKMRPVMRVLADIADTWERFGNAIEPVPPFPKYTARLRLASILVPLLIASLVVPAALIVRCITFAIGVAFFSQPVISRVTHQINHSFPHWRKLVELRRTLLKGVPTNAQLTLTLLRIAEAAKAPLPPPPIARPHHTAAAADAANPASAHPPQAADALKEHDFAFDTENYEIDGVDPDHPRAYANEDIEGEHTDQESAEGGEEGKEKKKKGSKVLGLIKKTAHTGVSGILGVDHLKAKVGNEHSKRRLGAVAPPPTNLNAGVTPATVEQTADEKALAKERAEEALRREGPTSFSGRLHGKKGRLLLVTAAASPCLSWIPEKSIRSALMAPSKIPGKGGDEAEGLPAELTIGLSDIVSLRKMGGFGWKGRLVVGWATGRDVVDGLEIVDRWGERKVFTAIRGRDELFNRLIAMGKQSWECL</sequence>
<keyword evidence="2" id="KW-0472">Membrane</keyword>
<feature type="compositionally biased region" description="Polar residues" evidence="1">
    <location>
        <begin position="46"/>
        <end position="59"/>
    </location>
</feature>
<dbReference type="InterPro" id="IPR021709">
    <property type="entry name" value="DUF3292"/>
</dbReference>
<dbReference type="PANTHER" id="PTHR38694">
    <property type="entry name" value="CONSERVED EXPRESSED PROTEIN"/>
    <property type="match status" value="1"/>
</dbReference>
<reference evidence="3" key="1">
    <citation type="submission" date="2022-11" db="EMBL/GenBank/DDBJ databases">
        <title>Genome Sequence of Cubamyces cubensis.</title>
        <authorList>
            <person name="Buettner E."/>
        </authorList>
    </citation>
    <scope>NUCLEOTIDE SEQUENCE</scope>
    <source>
        <strain evidence="3">MPL-01</strain>
    </source>
</reference>
<dbReference type="Proteomes" id="UP001215151">
    <property type="component" value="Unassembled WGS sequence"/>
</dbReference>
<comment type="caution">
    <text evidence="3">The sequence shown here is derived from an EMBL/GenBank/DDBJ whole genome shotgun (WGS) entry which is preliminary data.</text>
</comment>
<organism evidence="3 4">
    <name type="scientific">Trametes cubensis</name>
    <dbReference type="NCBI Taxonomy" id="1111947"/>
    <lineage>
        <taxon>Eukaryota</taxon>
        <taxon>Fungi</taxon>
        <taxon>Dikarya</taxon>
        <taxon>Basidiomycota</taxon>
        <taxon>Agaricomycotina</taxon>
        <taxon>Agaricomycetes</taxon>
        <taxon>Polyporales</taxon>
        <taxon>Polyporaceae</taxon>
        <taxon>Trametes</taxon>
    </lineage>
</organism>
<feature type="compositionally biased region" description="Low complexity" evidence="1">
    <location>
        <begin position="36"/>
        <end position="45"/>
    </location>
</feature>
<evidence type="ECO:0000313" key="3">
    <source>
        <dbReference type="EMBL" id="KAJ8495057.1"/>
    </source>
</evidence>
<accession>A0AAD7U379</accession>
<feature type="transmembrane region" description="Helical" evidence="2">
    <location>
        <begin position="225"/>
        <end position="245"/>
    </location>
</feature>
<feature type="compositionally biased region" description="Low complexity" evidence="1">
    <location>
        <begin position="534"/>
        <end position="549"/>
    </location>
</feature>
<feature type="region of interest" description="Disordered" evidence="1">
    <location>
        <begin position="586"/>
        <end position="609"/>
    </location>
</feature>
<protein>
    <submittedName>
        <fullName evidence="3">Uncharacterized protein</fullName>
    </submittedName>
</protein>
<keyword evidence="2" id="KW-0812">Transmembrane</keyword>
<proteinExistence type="predicted"/>
<gene>
    <name evidence="3" type="ORF">ONZ51_g1937</name>
</gene>
<feature type="region of interest" description="Disordered" evidence="1">
    <location>
        <begin position="523"/>
        <end position="551"/>
    </location>
</feature>